<accession>A0AAJ2EX26</accession>
<evidence type="ECO:0000256" key="1">
    <source>
        <dbReference type="SAM" id="SignalP"/>
    </source>
</evidence>
<dbReference type="EMBL" id="JAVJAF010000001">
    <property type="protein sequence ID" value="MDR6234026.1"/>
    <property type="molecule type" value="Genomic_DNA"/>
</dbReference>
<reference evidence="2" key="1">
    <citation type="submission" date="2023-08" db="EMBL/GenBank/DDBJ databases">
        <title>Functional and genomic diversity of the sorghum phyllosphere microbiome.</title>
        <authorList>
            <person name="Shade A."/>
        </authorList>
    </citation>
    <scope>NUCLEOTIDE SEQUENCE</scope>
    <source>
        <strain evidence="2">SORGH_AS_0201</strain>
    </source>
</reference>
<sequence>MKTLIAAVALVTSASTWAATPMTPIERECDLQTNVIGEIYLLYRQGASKEYTKSHIPHPEASRATRAWVSRITDEIFGDSRSMFVNLVLTQDRYLNACIADPQGYIRDKDLLK</sequence>
<comment type="caution">
    <text evidence="2">The sequence shown here is derived from an EMBL/GenBank/DDBJ whole genome shotgun (WGS) entry which is preliminary data.</text>
</comment>
<dbReference type="Proteomes" id="UP001268036">
    <property type="component" value="Unassembled WGS sequence"/>
</dbReference>
<feature type="chain" id="PRO_5042605150" evidence="1">
    <location>
        <begin position="19"/>
        <end position="113"/>
    </location>
</feature>
<proteinExistence type="predicted"/>
<dbReference type="RefSeq" id="WP_309757420.1">
    <property type="nucleotide sequence ID" value="NZ_JAVJAF010000001.1"/>
</dbReference>
<gene>
    <name evidence="2" type="ORF">QE440_001767</name>
</gene>
<evidence type="ECO:0000313" key="2">
    <source>
        <dbReference type="EMBL" id="MDR6234026.1"/>
    </source>
</evidence>
<organism evidence="2 3">
    <name type="scientific">Pseudomonas oryzihabitans</name>
    <dbReference type="NCBI Taxonomy" id="47885"/>
    <lineage>
        <taxon>Bacteria</taxon>
        <taxon>Pseudomonadati</taxon>
        <taxon>Pseudomonadota</taxon>
        <taxon>Gammaproteobacteria</taxon>
        <taxon>Pseudomonadales</taxon>
        <taxon>Pseudomonadaceae</taxon>
        <taxon>Pseudomonas</taxon>
    </lineage>
</organism>
<protein>
    <submittedName>
        <fullName evidence="2">Uncharacterized protein</fullName>
    </submittedName>
</protein>
<dbReference type="AlphaFoldDB" id="A0AAJ2EX26"/>
<feature type="signal peptide" evidence="1">
    <location>
        <begin position="1"/>
        <end position="18"/>
    </location>
</feature>
<name>A0AAJ2EX26_9PSED</name>
<evidence type="ECO:0000313" key="3">
    <source>
        <dbReference type="Proteomes" id="UP001268036"/>
    </source>
</evidence>
<keyword evidence="1" id="KW-0732">Signal</keyword>